<feature type="signal peptide" evidence="1">
    <location>
        <begin position="1"/>
        <end position="25"/>
    </location>
</feature>
<dbReference type="AlphaFoldDB" id="A0A9P0M6N6"/>
<evidence type="ECO:0000313" key="2">
    <source>
        <dbReference type="EMBL" id="CAH2007444.1"/>
    </source>
</evidence>
<comment type="caution">
    <text evidence="2">The sequence shown here is derived from an EMBL/GenBank/DDBJ whole genome shotgun (WGS) entry which is preliminary data.</text>
</comment>
<organism evidence="2 3">
    <name type="scientific">Acanthoscelides obtectus</name>
    <name type="common">Bean weevil</name>
    <name type="synonym">Bruchus obtectus</name>
    <dbReference type="NCBI Taxonomy" id="200917"/>
    <lineage>
        <taxon>Eukaryota</taxon>
        <taxon>Metazoa</taxon>
        <taxon>Ecdysozoa</taxon>
        <taxon>Arthropoda</taxon>
        <taxon>Hexapoda</taxon>
        <taxon>Insecta</taxon>
        <taxon>Pterygota</taxon>
        <taxon>Neoptera</taxon>
        <taxon>Endopterygota</taxon>
        <taxon>Coleoptera</taxon>
        <taxon>Polyphaga</taxon>
        <taxon>Cucujiformia</taxon>
        <taxon>Chrysomeloidea</taxon>
        <taxon>Chrysomelidae</taxon>
        <taxon>Bruchinae</taxon>
        <taxon>Bruchini</taxon>
        <taxon>Acanthoscelides</taxon>
    </lineage>
</organism>
<accession>A0A9P0M6N6</accession>
<name>A0A9P0M6N6_ACAOB</name>
<evidence type="ECO:0000256" key="1">
    <source>
        <dbReference type="SAM" id="SignalP"/>
    </source>
</evidence>
<proteinExistence type="predicted"/>
<keyword evidence="3" id="KW-1185">Reference proteome</keyword>
<sequence>MPCKYFTYKLVFVLLISKMLDFIMSYNDPACTHWVPTIIICISEFIKNLKNIKYKGYYKSFEI</sequence>
<evidence type="ECO:0000313" key="3">
    <source>
        <dbReference type="Proteomes" id="UP001152888"/>
    </source>
</evidence>
<protein>
    <submittedName>
        <fullName evidence="2">Uncharacterized protein</fullName>
    </submittedName>
</protein>
<feature type="chain" id="PRO_5040224523" evidence="1">
    <location>
        <begin position="26"/>
        <end position="63"/>
    </location>
</feature>
<dbReference type="Proteomes" id="UP001152888">
    <property type="component" value="Unassembled WGS sequence"/>
</dbReference>
<reference evidence="2" key="1">
    <citation type="submission" date="2022-03" db="EMBL/GenBank/DDBJ databases">
        <authorList>
            <person name="Sayadi A."/>
        </authorList>
    </citation>
    <scope>NUCLEOTIDE SEQUENCE</scope>
</reference>
<keyword evidence="1" id="KW-0732">Signal</keyword>
<dbReference type="EMBL" id="CAKOFQ010007750">
    <property type="protein sequence ID" value="CAH2007444.1"/>
    <property type="molecule type" value="Genomic_DNA"/>
</dbReference>
<gene>
    <name evidence="2" type="ORF">ACAOBT_LOCUS29665</name>
</gene>